<dbReference type="Proteomes" id="UP000831947">
    <property type="component" value="Chromosome"/>
</dbReference>
<name>A0ABY4PE45_9LACO</name>
<evidence type="ECO:0000256" key="1">
    <source>
        <dbReference type="SAM" id="Phobius"/>
    </source>
</evidence>
<reference evidence="2 3" key="1">
    <citation type="journal article" date="2022" name="Int. J. Syst. Evol. Microbiol.">
        <title>Apilactobacillus apisilvae sp. nov., Nicolia spurrieriana gen. nov. sp. nov., Bombilactobacillus folatiphilus sp. nov. and Bombilactobacillus thymidiniphilus sp. nov., four new lactic acid bacterial isolates from stingless bees Tetragonula carbonaria and Austroplebeia australis.</title>
        <authorList>
            <person name="Oliphant S.A."/>
            <person name="Watson-Haigh N.S."/>
            <person name="Sumby K.M."/>
            <person name="Gardner J."/>
            <person name="Groom S."/>
            <person name="Jiranek V."/>
        </authorList>
    </citation>
    <scope>NUCLEOTIDE SEQUENCE [LARGE SCALE GENOMIC DNA]</scope>
    <source>
        <strain evidence="2 3">SG4_A1</strain>
    </source>
</reference>
<accession>A0ABY4PE45</accession>
<evidence type="ECO:0000313" key="2">
    <source>
        <dbReference type="EMBL" id="UQS84058.1"/>
    </source>
</evidence>
<proteinExistence type="predicted"/>
<evidence type="ECO:0000313" key="3">
    <source>
        <dbReference type="Proteomes" id="UP000831947"/>
    </source>
</evidence>
<dbReference type="Pfam" id="PF16069">
    <property type="entry name" value="DUF4811"/>
    <property type="match status" value="1"/>
</dbReference>
<organism evidence="2 3">
    <name type="scientific">Bombilactobacillus thymidiniphilus</name>
    <dbReference type="NCBI Taxonomy" id="2923363"/>
    <lineage>
        <taxon>Bacteria</taxon>
        <taxon>Bacillati</taxon>
        <taxon>Bacillota</taxon>
        <taxon>Bacilli</taxon>
        <taxon>Lactobacillales</taxon>
        <taxon>Lactobacillaceae</taxon>
        <taxon>Bombilactobacillus</taxon>
    </lineage>
</organism>
<sequence length="235" mass="27313">MIIILLALFTFIAYLGGVYVKNRSLSNVIRIIGDLCLIVILFLIVRNDNYHLGMQKVTKTKTTYISAVAPNKELPMLIYKQLGTDGKDKIYLYKNGNSNKIQHTNPDKTINRVKITKQKPRLVTQKRVWQYQNKFSRLMFGIAKNDNHHIQTVNTFYVNANWLVASDKQMKKLNKVFKDPAKQKQMESEIEQKVMADLLQAKQQNPQLSSKQQDKLIKQLTDKYQSQIIKKLLNN</sequence>
<keyword evidence="3" id="KW-1185">Reference proteome</keyword>
<keyword evidence="1" id="KW-0812">Transmembrane</keyword>
<dbReference type="InterPro" id="IPR032083">
    <property type="entry name" value="DUF4811"/>
</dbReference>
<dbReference type="EMBL" id="CP093365">
    <property type="protein sequence ID" value="UQS84058.1"/>
    <property type="molecule type" value="Genomic_DNA"/>
</dbReference>
<keyword evidence="1" id="KW-0472">Membrane</keyword>
<keyword evidence="1" id="KW-1133">Transmembrane helix</keyword>
<feature type="transmembrane region" description="Helical" evidence="1">
    <location>
        <begin position="27"/>
        <end position="45"/>
    </location>
</feature>
<gene>
    <name evidence="2" type="ORF">MOO47_02425</name>
</gene>
<dbReference type="RefSeq" id="WP_249513242.1">
    <property type="nucleotide sequence ID" value="NZ_CP093365.1"/>
</dbReference>
<protein>
    <submittedName>
        <fullName evidence="2">DUF4811 domain-containing protein</fullName>
    </submittedName>
</protein>